<evidence type="ECO:0000256" key="3">
    <source>
        <dbReference type="ARBA" id="ARBA00022622"/>
    </source>
</evidence>
<dbReference type="PROSITE" id="PS51485">
    <property type="entry name" value="PHYTOCYANIN"/>
    <property type="match status" value="1"/>
</dbReference>
<dbReference type="SUPFAM" id="SSF49503">
    <property type="entry name" value="Cupredoxins"/>
    <property type="match status" value="1"/>
</dbReference>
<sequence>MAKITSSRSNTKVFYILGLVNILMLLQNVNCYEFKVGGSGDWSVPMDANANNYNQWAERSRFQIGDTLSFNYSADKDSVLLVNKADFDNCNTASPIEKYSDGHSVVKFNHSGPYYFISGVHDNCVKNEKLHLVVMADRSHHNQTAASSPPPSPSVDEVPPSPAPSGEEAPSPPSDSGETNPTPAPSQESSPPSPPKNGASSIVMSFVGSAAAFVGSSILLGF</sequence>
<evidence type="ECO:0000256" key="8">
    <source>
        <dbReference type="ARBA" id="ARBA00023288"/>
    </source>
</evidence>
<dbReference type="InterPro" id="IPR041846">
    <property type="entry name" value="ENL_dom"/>
</dbReference>
<comment type="caution">
    <text evidence="13">The sequence shown here is derived from an EMBL/GenBank/DDBJ whole genome shotgun (WGS) entry which is preliminary data.</text>
</comment>
<evidence type="ECO:0000313" key="13">
    <source>
        <dbReference type="EMBL" id="KAK6785564.1"/>
    </source>
</evidence>
<keyword evidence="6" id="KW-1015">Disulfide bond</keyword>
<keyword evidence="2" id="KW-1003">Cell membrane</keyword>
<keyword evidence="14" id="KW-1185">Reference proteome</keyword>
<protein>
    <recommendedName>
        <fullName evidence="12">Phytocyanin domain-containing protein</fullName>
    </recommendedName>
</protein>
<name>A0AAN8TCS9_SOLBU</name>
<dbReference type="PANTHER" id="PTHR33021">
    <property type="entry name" value="BLUE COPPER PROTEIN"/>
    <property type="match status" value="1"/>
</dbReference>
<dbReference type="EMBL" id="JBANQN010000007">
    <property type="protein sequence ID" value="KAK6785564.1"/>
    <property type="molecule type" value="Genomic_DNA"/>
</dbReference>
<gene>
    <name evidence="13" type="ORF">RDI58_019019</name>
</gene>
<organism evidence="13 14">
    <name type="scientific">Solanum bulbocastanum</name>
    <name type="common">Wild potato</name>
    <dbReference type="NCBI Taxonomy" id="147425"/>
    <lineage>
        <taxon>Eukaryota</taxon>
        <taxon>Viridiplantae</taxon>
        <taxon>Streptophyta</taxon>
        <taxon>Embryophyta</taxon>
        <taxon>Tracheophyta</taxon>
        <taxon>Spermatophyta</taxon>
        <taxon>Magnoliopsida</taxon>
        <taxon>eudicotyledons</taxon>
        <taxon>Gunneridae</taxon>
        <taxon>Pentapetalae</taxon>
        <taxon>asterids</taxon>
        <taxon>lamiids</taxon>
        <taxon>Solanales</taxon>
        <taxon>Solanaceae</taxon>
        <taxon>Solanoideae</taxon>
        <taxon>Solaneae</taxon>
        <taxon>Solanum</taxon>
    </lineage>
</organism>
<dbReference type="InterPro" id="IPR008972">
    <property type="entry name" value="Cupredoxin"/>
</dbReference>
<evidence type="ECO:0000256" key="9">
    <source>
        <dbReference type="ARBA" id="ARBA00035011"/>
    </source>
</evidence>
<keyword evidence="3" id="KW-0336">GPI-anchor</keyword>
<comment type="similarity">
    <text evidence="9">Belongs to the early nodulin-like (ENODL) family.</text>
</comment>
<keyword evidence="11" id="KW-1133">Transmembrane helix</keyword>
<evidence type="ECO:0000256" key="1">
    <source>
        <dbReference type="ARBA" id="ARBA00004609"/>
    </source>
</evidence>
<proteinExistence type="inferred from homology"/>
<feature type="compositionally biased region" description="Low complexity" evidence="10">
    <location>
        <begin position="164"/>
        <end position="178"/>
    </location>
</feature>
<evidence type="ECO:0000256" key="11">
    <source>
        <dbReference type="SAM" id="Phobius"/>
    </source>
</evidence>
<keyword evidence="11" id="KW-0812">Transmembrane</keyword>
<evidence type="ECO:0000256" key="7">
    <source>
        <dbReference type="ARBA" id="ARBA00023180"/>
    </source>
</evidence>
<dbReference type="PANTHER" id="PTHR33021:SF253">
    <property type="entry name" value="EARLY NODULIN-LIKE PROTEIN 9"/>
    <property type="match status" value="1"/>
</dbReference>
<dbReference type="Pfam" id="PF02298">
    <property type="entry name" value="Cu_bind_like"/>
    <property type="match status" value="1"/>
</dbReference>
<feature type="region of interest" description="Disordered" evidence="10">
    <location>
        <begin position="140"/>
        <end position="201"/>
    </location>
</feature>
<evidence type="ECO:0000256" key="5">
    <source>
        <dbReference type="ARBA" id="ARBA00023136"/>
    </source>
</evidence>
<keyword evidence="5 11" id="KW-0472">Membrane</keyword>
<evidence type="ECO:0000256" key="10">
    <source>
        <dbReference type="SAM" id="MobiDB-lite"/>
    </source>
</evidence>
<dbReference type="AlphaFoldDB" id="A0AAN8TCS9"/>
<evidence type="ECO:0000256" key="2">
    <source>
        <dbReference type="ARBA" id="ARBA00022475"/>
    </source>
</evidence>
<dbReference type="InterPro" id="IPR003245">
    <property type="entry name" value="Phytocyanin_dom"/>
</dbReference>
<comment type="subcellular location">
    <subcellularLocation>
        <location evidence="1">Cell membrane</location>
        <topology evidence="1">Lipid-anchor</topology>
        <topology evidence="1">GPI-anchor</topology>
    </subcellularLocation>
</comment>
<dbReference type="InterPro" id="IPR039391">
    <property type="entry name" value="Phytocyanin-like"/>
</dbReference>
<keyword evidence="4" id="KW-0732">Signal</keyword>
<feature type="domain" description="Phytocyanin" evidence="12">
    <location>
        <begin position="32"/>
        <end position="136"/>
    </location>
</feature>
<evidence type="ECO:0000256" key="4">
    <source>
        <dbReference type="ARBA" id="ARBA00022729"/>
    </source>
</evidence>
<keyword evidence="8" id="KW-0449">Lipoprotein</keyword>
<dbReference type="Gene3D" id="2.60.40.420">
    <property type="entry name" value="Cupredoxins - blue copper proteins"/>
    <property type="match status" value="1"/>
</dbReference>
<dbReference type="Proteomes" id="UP001371456">
    <property type="component" value="Unassembled WGS sequence"/>
</dbReference>
<accession>A0AAN8TCS9</accession>
<reference evidence="13 14" key="1">
    <citation type="submission" date="2024-02" db="EMBL/GenBank/DDBJ databases">
        <title>de novo genome assembly of Solanum bulbocastanum strain 11H21.</title>
        <authorList>
            <person name="Hosaka A.J."/>
        </authorList>
    </citation>
    <scope>NUCLEOTIDE SEQUENCE [LARGE SCALE GENOMIC DNA]</scope>
    <source>
        <tissue evidence="13">Young leaves</tissue>
    </source>
</reference>
<feature type="compositionally biased region" description="Pro residues" evidence="10">
    <location>
        <begin position="148"/>
        <end position="163"/>
    </location>
</feature>
<dbReference type="FunFam" id="2.60.40.420:FF:000010">
    <property type="entry name" value="Early nodulin-like protein 1"/>
    <property type="match status" value="1"/>
</dbReference>
<keyword evidence="7" id="KW-0325">Glycoprotein</keyword>
<evidence type="ECO:0000256" key="6">
    <source>
        <dbReference type="ARBA" id="ARBA00023157"/>
    </source>
</evidence>
<evidence type="ECO:0000313" key="14">
    <source>
        <dbReference type="Proteomes" id="UP001371456"/>
    </source>
</evidence>
<dbReference type="CDD" id="cd11019">
    <property type="entry name" value="OsENODL1_like"/>
    <property type="match status" value="1"/>
</dbReference>
<dbReference type="GO" id="GO:0098552">
    <property type="term" value="C:side of membrane"/>
    <property type="evidence" value="ECO:0007669"/>
    <property type="project" value="UniProtKB-KW"/>
</dbReference>
<feature type="transmembrane region" description="Helical" evidence="11">
    <location>
        <begin position="12"/>
        <end position="29"/>
    </location>
</feature>
<dbReference type="GO" id="GO:0005886">
    <property type="term" value="C:plasma membrane"/>
    <property type="evidence" value="ECO:0007669"/>
    <property type="project" value="UniProtKB-SubCell"/>
</dbReference>
<evidence type="ECO:0000259" key="12">
    <source>
        <dbReference type="PROSITE" id="PS51485"/>
    </source>
</evidence>
<dbReference type="GO" id="GO:0009055">
    <property type="term" value="F:electron transfer activity"/>
    <property type="evidence" value="ECO:0007669"/>
    <property type="project" value="InterPro"/>
</dbReference>